<feature type="region of interest" description="Disordered" evidence="1">
    <location>
        <begin position="45"/>
        <end position="65"/>
    </location>
</feature>
<keyword evidence="4" id="KW-1185">Reference proteome</keyword>
<reference evidence="3" key="1">
    <citation type="submission" date="2023-03" db="EMBL/GenBank/DDBJ databases">
        <title>Lomoglobus Profundus gen. nov., sp. nov., a novel member of the phylum Verrucomicrobia, isolated from deep-marine sediment of South China Sea.</title>
        <authorList>
            <person name="Ahmad T."/>
            <person name="Ishaq S.E."/>
            <person name="Wang F."/>
        </authorList>
    </citation>
    <scope>NUCLEOTIDE SEQUENCE</scope>
    <source>
        <strain evidence="3">LMO-M01</strain>
    </source>
</reference>
<organism evidence="3 4">
    <name type="scientific">Synoicihabitans lomoniglobus</name>
    <dbReference type="NCBI Taxonomy" id="2909285"/>
    <lineage>
        <taxon>Bacteria</taxon>
        <taxon>Pseudomonadati</taxon>
        <taxon>Verrucomicrobiota</taxon>
        <taxon>Opitutia</taxon>
        <taxon>Opitutales</taxon>
        <taxon>Opitutaceae</taxon>
        <taxon>Synoicihabitans</taxon>
    </lineage>
</organism>
<evidence type="ECO:0000313" key="4">
    <source>
        <dbReference type="Proteomes" id="UP001218638"/>
    </source>
</evidence>
<evidence type="ECO:0000313" key="3">
    <source>
        <dbReference type="EMBL" id="WED63554.1"/>
    </source>
</evidence>
<dbReference type="EMBL" id="CP119075">
    <property type="protein sequence ID" value="WED63554.1"/>
    <property type="molecule type" value="Genomic_DNA"/>
</dbReference>
<keyword evidence="2" id="KW-0472">Membrane</keyword>
<dbReference type="AlphaFoldDB" id="A0AAE9ZV00"/>
<dbReference type="KEGG" id="slom:PXH66_14550"/>
<protein>
    <recommendedName>
        <fullName evidence="5">Cbb3-type cytochrome c oxidase subunit 3</fullName>
    </recommendedName>
</protein>
<feature type="transmembrane region" description="Helical" evidence="2">
    <location>
        <begin position="12"/>
        <end position="34"/>
    </location>
</feature>
<keyword evidence="2" id="KW-0812">Transmembrane</keyword>
<accession>A0AAE9ZV00</accession>
<keyword evidence="2" id="KW-1133">Transmembrane helix</keyword>
<dbReference type="Proteomes" id="UP001218638">
    <property type="component" value="Chromosome"/>
</dbReference>
<evidence type="ECO:0000256" key="1">
    <source>
        <dbReference type="SAM" id="MobiDB-lite"/>
    </source>
</evidence>
<evidence type="ECO:0008006" key="5">
    <source>
        <dbReference type="Google" id="ProtNLM"/>
    </source>
</evidence>
<proteinExistence type="predicted"/>
<gene>
    <name evidence="3" type="ORF">PXH66_14550</name>
</gene>
<feature type="compositionally biased region" description="Polar residues" evidence="1">
    <location>
        <begin position="56"/>
        <end position="65"/>
    </location>
</feature>
<evidence type="ECO:0000256" key="2">
    <source>
        <dbReference type="SAM" id="Phobius"/>
    </source>
</evidence>
<dbReference type="RefSeq" id="WP_330929762.1">
    <property type="nucleotide sequence ID" value="NZ_CP119075.1"/>
</dbReference>
<sequence length="65" mass="7498">MFRRLFIEDWTVIFTIIAFITALSVYGSVFYRALKMRRPQIDRLSHLPFEGDGPATEQSAATTDE</sequence>
<name>A0AAE9ZV00_9BACT</name>